<feature type="domain" description="SGNH" evidence="4">
    <location>
        <begin position="468"/>
        <end position="674"/>
    </location>
</feature>
<dbReference type="EMBL" id="JAAXPG010000009">
    <property type="protein sequence ID" value="NKY98326.1"/>
    <property type="molecule type" value="Genomic_DNA"/>
</dbReference>
<dbReference type="InterPro" id="IPR043968">
    <property type="entry name" value="SGNH"/>
</dbReference>
<feature type="transmembrane region" description="Helical" evidence="2">
    <location>
        <begin position="311"/>
        <end position="333"/>
    </location>
</feature>
<feature type="transmembrane region" description="Helical" evidence="2">
    <location>
        <begin position="194"/>
        <end position="213"/>
    </location>
</feature>
<evidence type="ECO:0000313" key="6">
    <source>
        <dbReference type="Proteomes" id="UP000553209"/>
    </source>
</evidence>
<keyword evidence="5" id="KW-0012">Acyltransferase</keyword>
<evidence type="ECO:0000313" key="5">
    <source>
        <dbReference type="EMBL" id="NKY98326.1"/>
    </source>
</evidence>
<proteinExistence type="predicted"/>
<feature type="transmembrane region" description="Helical" evidence="2">
    <location>
        <begin position="253"/>
        <end position="273"/>
    </location>
</feature>
<evidence type="ECO:0000256" key="2">
    <source>
        <dbReference type="SAM" id="Phobius"/>
    </source>
</evidence>
<dbReference type="InterPro" id="IPR050879">
    <property type="entry name" value="Acyltransferase_3"/>
</dbReference>
<feature type="transmembrane region" description="Helical" evidence="2">
    <location>
        <begin position="380"/>
        <end position="399"/>
    </location>
</feature>
<feature type="transmembrane region" description="Helical" evidence="2">
    <location>
        <begin position="96"/>
        <end position="115"/>
    </location>
</feature>
<dbReference type="PANTHER" id="PTHR23028">
    <property type="entry name" value="ACETYLTRANSFERASE"/>
    <property type="match status" value="1"/>
</dbReference>
<feature type="transmembrane region" description="Helical" evidence="2">
    <location>
        <begin position="279"/>
        <end position="302"/>
    </location>
</feature>
<feature type="transmembrane region" description="Helical" evidence="2">
    <location>
        <begin position="57"/>
        <end position="76"/>
    </location>
</feature>
<feature type="transmembrane region" description="Helical" evidence="2">
    <location>
        <begin position="159"/>
        <end position="182"/>
    </location>
</feature>
<dbReference type="RefSeq" id="WP_168444010.1">
    <property type="nucleotide sequence ID" value="NZ_JAAXPG010000009.1"/>
</dbReference>
<evidence type="ECO:0000259" key="3">
    <source>
        <dbReference type="Pfam" id="PF01757"/>
    </source>
</evidence>
<keyword evidence="2" id="KW-0472">Membrane</keyword>
<dbReference type="PANTHER" id="PTHR23028:SF53">
    <property type="entry name" value="ACYL_TRANSF_3 DOMAIN-CONTAINING PROTEIN"/>
    <property type="match status" value="1"/>
</dbReference>
<dbReference type="Pfam" id="PF19040">
    <property type="entry name" value="SGNH"/>
    <property type="match status" value="1"/>
</dbReference>
<dbReference type="GO" id="GO:0016747">
    <property type="term" value="F:acyltransferase activity, transferring groups other than amino-acyl groups"/>
    <property type="evidence" value="ECO:0007669"/>
    <property type="project" value="InterPro"/>
</dbReference>
<dbReference type="Pfam" id="PF01757">
    <property type="entry name" value="Acyl_transf_3"/>
    <property type="match status" value="1"/>
</dbReference>
<accession>A0A7X6MBG5</accession>
<keyword evidence="6" id="KW-1185">Reference proteome</keyword>
<feature type="transmembrane region" description="Helical" evidence="2">
    <location>
        <begin position="339"/>
        <end position="359"/>
    </location>
</feature>
<comment type="caution">
    <text evidence="5">The sequence shown here is derived from an EMBL/GenBank/DDBJ whole genome shotgun (WGS) entry which is preliminary data.</text>
</comment>
<dbReference type="Proteomes" id="UP000553209">
    <property type="component" value="Unassembled WGS sequence"/>
</dbReference>
<feature type="region of interest" description="Disordered" evidence="1">
    <location>
        <begin position="1"/>
        <end position="26"/>
    </location>
</feature>
<evidence type="ECO:0000256" key="1">
    <source>
        <dbReference type="SAM" id="MobiDB-lite"/>
    </source>
</evidence>
<dbReference type="GO" id="GO:0009103">
    <property type="term" value="P:lipopolysaccharide biosynthetic process"/>
    <property type="evidence" value="ECO:0007669"/>
    <property type="project" value="TreeGrafter"/>
</dbReference>
<feature type="domain" description="Acyltransferase 3" evidence="3">
    <location>
        <begin position="32"/>
        <end position="358"/>
    </location>
</feature>
<organism evidence="5 6">
    <name type="scientific">Nocardiopsis alborubida</name>
    <dbReference type="NCBI Taxonomy" id="146802"/>
    <lineage>
        <taxon>Bacteria</taxon>
        <taxon>Bacillati</taxon>
        <taxon>Actinomycetota</taxon>
        <taxon>Actinomycetes</taxon>
        <taxon>Streptosporangiales</taxon>
        <taxon>Nocardiopsidaceae</taxon>
        <taxon>Nocardiopsis</taxon>
    </lineage>
</organism>
<dbReference type="AlphaFoldDB" id="A0A7X6MBG5"/>
<reference evidence="5 6" key="1">
    <citation type="submission" date="2020-04" db="EMBL/GenBank/DDBJ databases">
        <title>MicrobeNet Type strains.</title>
        <authorList>
            <person name="Nicholson A.C."/>
        </authorList>
    </citation>
    <scope>NUCLEOTIDE SEQUENCE [LARGE SCALE GENOMIC DNA]</scope>
    <source>
        <strain evidence="5 6">ATCC 23612</strain>
    </source>
</reference>
<name>A0A7X6MBG5_9ACTN</name>
<keyword evidence="2" id="KW-1133">Transmembrane helix</keyword>
<dbReference type="GO" id="GO:0016020">
    <property type="term" value="C:membrane"/>
    <property type="evidence" value="ECO:0007669"/>
    <property type="project" value="TreeGrafter"/>
</dbReference>
<dbReference type="InterPro" id="IPR002656">
    <property type="entry name" value="Acyl_transf_3_dom"/>
</dbReference>
<keyword evidence="2" id="KW-0812">Transmembrane</keyword>
<feature type="transmembrane region" description="Helical" evidence="2">
    <location>
        <begin position="219"/>
        <end position="241"/>
    </location>
</feature>
<protein>
    <submittedName>
        <fullName evidence="5">Acyltransferase</fullName>
    </submittedName>
</protein>
<keyword evidence="5" id="KW-0808">Transferase</keyword>
<gene>
    <name evidence="5" type="ORF">HGB44_11780</name>
</gene>
<evidence type="ECO:0000259" key="4">
    <source>
        <dbReference type="Pfam" id="PF19040"/>
    </source>
</evidence>
<sequence length="687" mass="75383">MSAPSVNVVDASHGTPAPSPSRSTAKREYRPEIEGLRAVAVSLVAVYHIWFGTVSGGVDVFLLLTGFLITGSLVRAMERGTGVAFRAFWARLVKRLFPAAAVVMAGVLVATFLWMPRSRWSDIISDVFASALYYQNWHLAFGAVDYLAEHDGASPLQHFWSLAIQGQFYLVWPVLLAAAGLIAPRIGWSVRKAATAAVAAVFVASFSYSLFITHSDPSWAYFDGAARVWELALGGVLALTVSRIRLPRALRVVFGWVGLFALVLCGLLVPSSLSFPGFVALWPTGAAILVILAGTTGSPVAADRFLTWRPLVYFGSLSYALFLWHWPVLLFYLEVTERNSPSLIGGFYVLGTSLVLAFATKRLVEGNADRLAALRPSRRASLAVGALFLVPVLIAAGAWEVRIQHDRELRETLASDVDSYPGARVLVDEGSAEQLTDLPVYPDTADARALSLDRIYECHARIPQTEMVSCEFGPEDAERTIALVGSSHAIHWMEGLREVTEARGWRLVTFTKDVCQFSAAVEMREGAVYSECEEWKTEQMEQLRELRPDAVFTTATRSQAAPDEEYVPDGYLERWQEMDELGIEVIAVRDTPRLDFIAPDCVDKHGGSECVTEVGYGLAEESPVDSLAGVPDNVHSIDLTEQLCPQGTCAAVIGNQLAYYDNSHFTYSFSRSLSWLLEPAILEVTGW</sequence>